<evidence type="ECO:0000259" key="1">
    <source>
        <dbReference type="Pfam" id="PF01266"/>
    </source>
</evidence>
<comment type="caution">
    <text evidence="2">The sequence shown here is derived from an EMBL/GenBank/DDBJ whole genome shotgun (WGS) entry which is preliminary data.</text>
</comment>
<dbReference type="OrthoDB" id="1142316at2"/>
<feature type="domain" description="FAD dependent oxidoreductase" evidence="1">
    <location>
        <begin position="7"/>
        <end position="39"/>
    </location>
</feature>
<dbReference type="Proteomes" id="UP000291485">
    <property type="component" value="Unassembled WGS sequence"/>
</dbReference>
<name>A0A4R0P3I5_9SPHI</name>
<dbReference type="InterPro" id="IPR006076">
    <property type="entry name" value="FAD-dep_OxRdtase"/>
</dbReference>
<reference evidence="2 3" key="1">
    <citation type="submission" date="2019-02" db="EMBL/GenBank/DDBJ databases">
        <title>Pedobacter sp. RP-3-11 sp. nov., isolated from Arctic soil.</title>
        <authorList>
            <person name="Dahal R.H."/>
        </authorList>
    </citation>
    <scope>NUCLEOTIDE SEQUENCE [LARGE SCALE GENOMIC DNA]</scope>
    <source>
        <strain evidence="2 3">RP-3-11</strain>
    </source>
</reference>
<dbReference type="AlphaFoldDB" id="A0A4R0P3I5"/>
<dbReference type="Pfam" id="PF01266">
    <property type="entry name" value="DAO"/>
    <property type="match status" value="1"/>
</dbReference>
<organism evidence="2 3">
    <name type="scientific">Pedobacter frigidisoli</name>
    <dbReference type="NCBI Taxonomy" id="2530455"/>
    <lineage>
        <taxon>Bacteria</taxon>
        <taxon>Pseudomonadati</taxon>
        <taxon>Bacteroidota</taxon>
        <taxon>Sphingobacteriia</taxon>
        <taxon>Sphingobacteriales</taxon>
        <taxon>Sphingobacteriaceae</taxon>
        <taxon>Pedobacter</taxon>
    </lineage>
</organism>
<dbReference type="PRINTS" id="PR00420">
    <property type="entry name" value="RNGMNOXGNASE"/>
</dbReference>
<proteinExistence type="predicted"/>
<dbReference type="PANTHER" id="PTHR42685">
    <property type="entry name" value="GERANYLGERANYL DIPHOSPHATE REDUCTASE"/>
    <property type="match status" value="1"/>
</dbReference>
<sequence>MSPEIEILIIGGGLAGLTAAIHLQQVGLQVTLIEKQAYPHHKVCGEYISNEVLPYLNWLGIFPENLLPTHITDLQFTSSSGNSITTKLPLGGFGLSRYALDHHLYQIALERGVNILIDAVINTTYCDNHFLIETAGGKIFKANQVIGAYGKRGLMDVKFERNFISKKSPYLAVKAHYRSDFSNNLVSLHNFKGGYCGVSKIENKQLNICYLANYETFKKHKNIAAYQENVLYNNKYLKHVFEQSEMVFDAPLTISQISFEEKEPVFNHILMIGDTAGLIHPLCGNGMAMAIHSAKIVSALLNQHLKGKISTRLQLEQSYRASWYKLFGMRLRMGRILASVLRNDKLESFAMNAITRMPFLLNNIIKQTHGKPIIPQD</sequence>
<dbReference type="InterPro" id="IPR036188">
    <property type="entry name" value="FAD/NAD-bd_sf"/>
</dbReference>
<dbReference type="PANTHER" id="PTHR42685:SF22">
    <property type="entry name" value="CONDITIONED MEDIUM FACTOR RECEPTOR 1"/>
    <property type="match status" value="1"/>
</dbReference>
<dbReference type="Gene3D" id="3.50.50.60">
    <property type="entry name" value="FAD/NAD(P)-binding domain"/>
    <property type="match status" value="1"/>
</dbReference>
<accession>A0A4R0P3I5</accession>
<evidence type="ECO:0000313" key="3">
    <source>
        <dbReference type="Proteomes" id="UP000291485"/>
    </source>
</evidence>
<keyword evidence="3" id="KW-1185">Reference proteome</keyword>
<evidence type="ECO:0000313" key="2">
    <source>
        <dbReference type="EMBL" id="TCD10203.1"/>
    </source>
</evidence>
<dbReference type="InterPro" id="IPR050407">
    <property type="entry name" value="Geranylgeranyl_reductase"/>
</dbReference>
<dbReference type="EMBL" id="SJSN01000007">
    <property type="protein sequence ID" value="TCD10203.1"/>
    <property type="molecule type" value="Genomic_DNA"/>
</dbReference>
<gene>
    <name evidence="2" type="ORF">EZ449_10275</name>
</gene>
<dbReference type="RefSeq" id="WP_131558352.1">
    <property type="nucleotide sequence ID" value="NZ_SJSN01000007.1"/>
</dbReference>
<dbReference type="SUPFAM" id="SSF51905">
    <property type="entry name" value="FAD/NAD(P)-binding domain"/>
    <property type="match status" value="1"/>
</dbReference>
<protein>
    <submittedName>
        <fullName evidence="2">NAD(P)/FAD-dependent oxidoreductase</fullName>
    </submittedName>
</protein>